<dbReference type="PANTHER" id="PTHR30429:SF0">
    <property type="entry name" value="METHIONINE-BINDING LIPOPROTEIN METQ"/>
    <property type="match status" value="1"/>
</dbReference>
<protein>
    <recommendedName>
        <fullName evidence="10">Lipoprotein</fullName>
    </recommendedName>
</protein>
<organism evidence="8 9">
    <name type="scientific">Paenibacillus alvei</name>
    <name type="common">Bacillus alvei</name>
    <dbReference type="NCBI Taxonomy" id="44250"/>
    <lineage>
        <taxon>Bacteria</taxon>
        <taxon>Bacillati</taxon>
        <taxon>Bacillota</taxon>
        <taxon>Bacilli</taxon>
        <taxon>Bacillales</taxon>
        <taxon>Paenibacillaceae</taxon>
        <taxon>Paenibacillus</taxon>
    </lineage>
</organism>
<reference evidence="8 9" key="1">
    <citation type="submission" date="2020-05" db="EMBL/GenBank/DDBJ databases">
        <title>Whole genome sequencing and identification of novel metabolites from Paenibacillus alvei strain JR949.</title>
        <authorList>
            <person name="Rajendhran J."/>
            <person name="Sree Pranav P."/>
            <person name="Mahalakshmi B."/>
            <person name="Karthikeyan R."/>
        </authorList>
    </citation>
    <scope>NUCLEOTIDE SEQUENCE [LARGE SCALE GENOMIC DNA]</scope>
    <source>
        <strain evidence="8 9">JR949</strain>
    </source>
</reference>
<evidence type="ECO:0000256" key="2">
    <source>
        <dbReference type="ARBA" id="ARBA00008973"/>
    </source>
</evidence>
<dbReference type="Proteomes" id="UP000552038">
    <property type="component" value="Unassembled WGS sequence"/>
</dbReference>
<comment type="subcellular location">
    <subcellularLocation>
        <location evidence="1">Membrane</location>
        <topology evidence="1">Lipid-anchor</topology>
    </subcellularLocation>
</comment>
<dbReference type="Gene3D" id="3.40.190.10">
    <property type="entry name" value="Periplasmic binding protein-like II"/>
    <property type="match status" value="2"/>
</dbReference>
<keyword evidence="6" id="KW-0449">Lipoprotein</keyword>
<keyword evidence="4" id="KW-0472">Membrane</keyword>
<evidence type="ECO:0000256" key="4">
    <source>
        <dbReference type="ARBA" id="ARBA00023136"/>
    </source>
</evidence>
<name>A0AAP6ZS71_PAEAL</name>
<dbReference type="InterPro" id="IPR004872">
    <property type="entry name" value="Lipoprotein_NlpA"/>
</dbReference>
<sequence>MMKKTALILSLILAIGLLAGCGGKDTSTASGENSNVSTESKVLKIGATAGPYSDMVTKAIKPILEKKGYRVELVEFGDYVQPNLALSNGDLSANLFQHKIYMENFAKENKIGLSELISVPTAPMGIYSTKFKSLGEITDGSTVAIANDPTNLARTLGLLQDAGLITVNKEIDPLRVSEKDVKDNPKQLVLQPIEAAQLPRAVDSADLSLVPGNFALAAKMNLLDALKLENMPDDYRNRVVVNTTDLDKQFAKDLREAVESPEFEKTMDEQFKGFGKPEWMLKRK</sequence>
<accession>A0AAP6ZS71</accession>
<evidence type="ECO:0000313" key="8">
    <source>
        <dbReference type="EMBL" id="NOJ69450.1"/>
    </source>
</evidence>
<keyword evidence="5" id="KW-0564">Palmitate</keyword>
<feature type="chain" id="PRO_5043053223" description="Lipoprotein" evidence="7">
    <location>
        <begin position="20"/>
        <end position="284"/>
    </location>
</feature>
<evidence type="ECO:0000313" key="9">
    <source>
        <dbReference type="Proteomes" id="UP000552038"/>
    </source>
</evidence>
<evidence type="ECO:0000256" key="7">
    <source>
        <dbReference type="SAM" id="SignalP"/>
    </source>
</evidence>
<dbReference type="PANTHER" id="PTHR30429">
    <property type="entry name" value="D-METHIONINE-BINDING LIPOPROTEIN METQ"/>
    <property type="match status" value="1"/>
</dbReference>
<dbReference type="PROSITE" id="PS51257">
    <property type="entry name" value="PROKAR_LIPOPROTEIN"/>
    <property type="match status" value="1"/>
</dbReference>
<dbReference type="EMBL" id="JABFOR010000002">
    <property type="protein sequence ID" value="NOJ69450.1"/>
    <property type="molecule type" value="Genomic_DNA"/>
</dbReference>
<dbReference type="Pfam" id="PF03180">
    <property type="entry name" value="Lipoprotein_9"/>
    <property type="match status" value="1"/>
</dbReference>
<evidence type="ECO:0000256" key="6">
    <source>
        <dbReference type="ARBA" id="ARBA00023288"/>
    </source>
</evidence>
<evidence type="ECO:0000256" key="3">
    <source>
        <dbReference type="ARBA" id="ARBA00022729"/>
    </source>
</evidence>
<evidence type="ECO:0000256" key="1">
    <source>
        <dbReference type="ARBA" id="ARBA00004635"/>
    </source>
</evidence>
<dbReference type="GO" id="GO:0016020">
    <property type="term" value="C:membrane"/>
    <property type="evidence" value="ECO:0007669"/>
    <property type="project" value="UniProtKB-SubCell"/>
</dbReference>
<keyword evidence="3 7" id="KW-0732">Signal</keyword>
<feature type="signal peptide" evidence="7">
    <location>
        <begin position="1"/>
        <end position="19"/>
    </location>
</feature>
<proteinExistence type="inferred from homology"/>
<evidence type="ECO:0008006" key="10">
    <source>
        <dbReference type="Google" id="ProtNLM"/>
    </source>
</evidence>
<dbReference type="SUPFAM" id="SSF53850">
    <property type="entry name" value="Periplasmic binding protein-like II"/>
    <property type="match status" value="1"/>
</dbReference>
<comment type="similarity">
    <text evidence="2">Belongs to the NlpA lipoprotein family.</text>
</comment>
<gene>
    <name evidence="8" type="ORF">HMI46_02600</name>
</gene>
<dbReference type="AlphaFoldDB" id="A0AAP6ZS71"/>
<evidence type="ECO:0000256" key="5">
    <source>
        <dbReference type="ARBA" id="ARBA00023139"/>
    </source>
</evidence>
<comment type="caution">
    <text evidence="8">The sequence shown here is derived from an EMBL/GenBank/DDBJ whole genome shotgun (WGS) entry which is preliminary data.</text>
</comment>